<dbReference type="EMBL" id="CP118109">
    <property type="protein sequence ID" value="WDI05205.1"/>
    <property type="molecule type" value="Genomic_DNA"/>
</dbReference>
<feature type="region of interest" description="Disordered" evidence="1">
    <location>
        <begin position="26"/>
        <end position="74"/>
    </location>
</feature>
<protein>
    <submittedName>
        <fullName evidence="2">Uncharacterized protein</fullName>
    </submittedName>
</protein>
<keyword evidence="2" id="KW-0614">Plasmid</keyword>
<name>A0ABY7XNI6_9BACL</name>
<organism evidence="2 3">
    <name type="scientific">Paenibacillus urinalis</name>
    <dbReference type="NCBI Taxonomy" id="521520"/>
    <lineage>
        <taxon>Bacteria</taxon>
        <taxon>Bacillati</taxon>
        <taxon>Bacillota</taxon>
        <taxon>Bacilli</taxon>
        <taxon>Bacillales</taxon>
        <taxon>Paenibacillaceae</taxon>
        <taxon>Paenibacillus</taxon>
    </lineage>
</organism>
<accession>A0ABY7XNI6</accession>
<evidence type="ECO:0000313" key="2">
    <source>
        <dbReference type="EMBL" id="WDI05205.1"/>
    </source>
</evidence>
<evidence type="ECO:0000313" key="3">
    <source>
        <dbReference type="Proteomes" id="UP001221519"/>
    </source>
</evidence>
<dbReference type="RefSeq" id="WP_047913024.1">
    <property type="nucleotide sequence ID" value="NZ_CP118109.1"/>
</dbReference>
<geneLocation type="plasmid" evidence="2 3">
    <name>unnamed1</name>
</geneLocation>
<dbReference type="Proteomes" id="UP001221519">
    <property type="component" value="Plasmid unnamed1"/>
</dbReference>
<gene>
    <name evidence="2" type="ORF">PUW25_25695</name>
</gene>
<sequence length="141" mass="16366">MDFIQEQENNEELEKQKQLDYMMKSVEPEEPEDEAESKDANVEYDLFGEPIAAATPKSKSSKPKVNATKPSPTDPVKYDTNWVCLVYDKRIPVPEDGLTLEKVRQYLEMEYPQFSKDRTEMMIDKEQKYIIPNVTKAPKKG</sequence>
<proteinExistence type="predicted"/>
<evidence type="ECO:0000256" key="1">
    <source>
        <dbReference type="SAM" id="MobiDB-lite"/>
    </source>
</evidence>
<reference evidence="2 3" key="1">
    <citation type="submission" date="2023-02" db="EMBL/GenBank/DDBJ databases">
        <title>Pathogen: clinical or host-associated sample.</title>
        <authorList>
            <person name="Hergert J."/>
            <person name="Casey R."/>
            <person name="Wagner J."/>
            <person name="Young E.L."/>
            <person name="Oakeson K.F."/>
        </authorList>
    </citation>
    <scope>NUCLEOTIDE SEQUENCE [LARGE SCALE GENOMIC DNA]</scope>
    <source>
        <strain evidence="2 3">2022CK-00829</strain>
        <plasmid evidence="2 3">unnamed1</plasmid>
    </source>
</reference>
<keyword evidence="3" id="KW-1185">Reference proteome</keyword>